<dbReference type="Proteomes" id="UP000663760">
    <property type="component" value="Chromosome 17"/>
</dbReference>
<reference evidence="8" key="1">
    <citation type="submission" date="2020-02" db="EMBL/GenBank/DDBJ databases">
        <authorList>
            <person name="Scholz U."/>
            <person name="Mascher M."/>
            <person name="Fiebig A."/>
        </authorList>
    </citation>
    <scope>NUCLEOTIDE SEQUENCE</scope>
</reference>
<evidence type="ECO:0000256" key="4">
    <source>
        <dbReference type="ARBA" id="ARBA00022741"/>
    </source>
</evidence>
<dbReference type="CDD" id="cd01883">
    <property type="entry name" value="EF1_alpha"/>
    <property type="match status" value="1"/>
</dbReference>
<dbReference type="InterPro" id="IPR004161">
    <property type="entry name" value="EFTu-like_2"/>
</dbReference>
<keyword evidence="9" id="KW-1185">Reference proteome</keyword>
<dbReference type="Gene3D" id="3.40.50.300">
    <property type="entry name" value="P-loop containing nucleotide triphosphate hydrolases"/>
    <property type="match status" value="1"/>
</dbReference>
<evidence type="ECO:0000256" key="1">
    <source>
        <dbReference type="ARBA" id="ARBA00003982"/>
    </source>
</evidence>
<keyword evidence="3" id="KW-0488">Methylation</keyword>
<organism evidence="8 9">
    <name type="scientific">Spirodela intermedia</name>
    <name type="common">Intermediate duckweed</name>
    <dbReference type="NCBI Taxonomy" id="51605"/>
    <lineage>
        <taxon>Eukaryota</taxon>
        <taxon>Viridiplantae</taxon>
        <taxon>Streptophyta</taxon>
        <taxon>Embryophyta</taxon>
        <taxon>Tracheophyta</taxon>
        <taxon>Spermatophyta</taxon>
        <taxon>Magnoliopsida</taxon>
        <taxon>Liliopsida</taxon>
        <taxon>Araceae</taxon>
        <taxon>Lemnoideae</taxon>
        <taxon>Spirodela</taxon>
    </lineage>
</organism>
<dbReference type="InterPro" id="IPR009000">
    <property type="entry name" value="Transl_B-barrel_sf"/>
</dbReference>
<dbReference type="Pfam" id="PF03144">
    <property type="entry name" value="GTP_EFTU_D2"/>
    <property type="match status" value="1"/>
</dbReference>
<dbReference type="SUPFAM" id="SSF50465">
    <property type="entry name" value="EF-Tu/eEF-1alpha/eIF2-gamma C-terminal domain"/>
    <property type="match status" value="1"/>
</dbReference>
<feature type="region of interest" description="Disordered" evidence="6">
    <location>
        <begin position="26"/>
        <end position="60"/>
    </location>
</feature>
<dbReference type="Pfam" id="PF22594">
    <property type="entry name" value="GTP-eEF1A_C"/>
    <property type="match status" value="1"/>
</dbReference>
<name>A0A7I8LKX0_SPIIN</name>
<dbReference type="InterPro" id="IPR054696">
    <property type="entry name" value="GTP-eEF1A_C"/>
</dbReference>
<dbReference type="GO" id="GO:0005525">
    <property type="term" value="F:GTP binding"/>
    <property type="evidence" value="ECO:0007669"/>
    <property type="project" value="UniProtKB-KW"/>
</dbReference>
<comment type="function">
    <text evidence="1">This protein promotes the GTP-dependent binding of aminoacyl-tRNA to the A-site of ribosomes during protein biosynthesis.</text>
</comment>
<proteinExistence type="inferred from homology"/>
<evidence type="ECO:0000313" key="8">
    <source>
        <dbReference type="EMBL" id="CAA7409898.1"/>
    </source>
</evidence>
<dbReference type="InterPro" id="IPR027417">
    <property type="entry name" value="P-loop_NTPase"/>
</dbReference>
<dbReference type="OrthoDB" id="342024at2759"/>
<dbReference type="FunFam" id="2.40.30.10:FF:000024">
    <property type="entry name" value="Eukaryotic peptide chain release factor GTP-binding subunit ERF3A"/>
    <property type="match status" value="1"/>
</dbReference>
<keyword evidence="4" id="KW-0547">Nucleotide-binding</keyword>
<dbReference type="Gene3D" id="2.40.30.10">
    <property type="entry name" value="Translation factors"/>
    <property type="match status" value="2"/>
</dbReference>
<dbReference type="PROSITE" id="PS00301">
    <property type="entry name" value="G_TR_1"/>
    <property type="match status" value="1"/>
</dbReference>
<keyword evidence="5" id="KW-0342">GTP-binding</keyword>
<dbReference type="InterPro" id="IPR009001">
    <property type="entry name" value="Transl_elong_EF1A/Init_IF2_C"/>
</dbReference>
<gene>
    <name evidence="8" type="ORF">SI8410_17020576</name>
</gene>
<dbReference type="InterPro" id="IPR031157">
    <property type="entry name" value="G_TR_CS"/>
</dbReference>
<dbReference type="FunFam" id="2.40.30.10:FF:000077">
    <property type="entry name" value="Putative translation elongation/initiation factor family protein"/>
    <property type="match status" value="1"/>
</dbReference>
<sequence>MEDTRLEPAASSTACAAPAMVDVGEADDWSKELDDAPATARDVSADEASASWPTASQDDTNELRSDLQSLQLESNVSQHVEVDVLKDEVLIESEVAKKRHLNVVFIGHVDAGKSTIGGQILLLSGQVDDRTIQKYEKEAKDKSRESWYMAYIMDTNEEERVKGITVEVGRARFETDNTRFTILDAPGHKSYVPNMISGASQADIGVLVISSRKGEFETGFEKGGQTREHVQLAKTLGVTKLIVVVNKMDEQTVKWSKQRYDEIESKMIPFLRSSGYNVKKDVQFLPISGLLGYNIKTRMDPKACPWWSGPCLFEVLDSVEVPLRDPKGPVRVPVIDKFKDMGTIVMGKIEAGTVYEGNSLLVMPNKVDVKVLAVFCDDVKVNSAGPGENVKVKLAGINDEDISPGFVLSSPVVPVPAVTEFDAQLQILELLDNAIFTAGYKAVLHIHSIVEECEIVDLLEEIDLKKKKDADPKKKPKRKPLFVKNGAVVVCRVQVTNLICVEKFSDFAQLGRFTLRTEGKTIAVGKVVALPAAGSTAFSA</sequence>
<evidence type="ECO:0000313" key="9">
    <source>
        <dbReference type="Proteomes" id="UP000663760"/>
    </source>
</evidence>
<dbReference type="PRINTS" id="PR00315">
    <property type="entry name" value="ELONGATNFCT"/>
</dbReference>
<evidence type="ECO:0000256" key="5">
    <source>
        <dbReference type="ARBA" id="ARBA00023134"/>
    </source>
</evidence>
<dbReference type="InterPro" id="IPR050100">
    <property type="entry name" value="TRAFAC_GTPase_members"/>
</dbReference>
<dbReference type="CDD" id="cd04089">
    <property type="entry name" value="eRF3_II"/>
    <property type="match status" value="1"/>
</dbReference>
<evidence type="ECO:0000256" key="6">
    <source>
        <dbReference type="SAM" id="MobiDB-lite"/>
    </source>
</evidence>
<comment type="similarity">
    <text evidence="2">Belongs to the TRAFAC class translation factor GTPase superfamily. Classic translation factor GTPase family. EF-Tu/EF-1A subfamily.</text>
</comment>
<dbReference type="SUPFAM" id="SSF52540">
    <property type="entry name" value="P-loop containing nucleoside triphosphate hydrolases"/>
    <property type="match status" value="1"/>
</dbReference>
<dbReference type="AlphaFoldDB" id="A0A7I8LKX0"/>
<dbReference type="SUPFAM" id="SSF50447">
    <property type="entry name" value="Translation proteins"/>
    <property type="match status" value="1"/>
</dbReference>
<protein>
    <recommendedName>
        <fullName evidence="7">Tr-type G domain-containing protein</fullName>
    </recommendedName>
</protein>
<evidence type="ECO:0000259" key="7">
    <source>
        <dbReference type="PROSITE" id="PS51722"/>
    </source>
</evidence>
<dbReference type="FunFam" id="3.40.50.300:FF:000862">
    <property type="entry name" value="Eukaryotic peptide chain release factor GTP-binding subunit ERF3A"/>
    <property type="match status" value="1"/>
</dbReference>
<dbReference type="CDD" id="cd03704">
    <property type="entry name" value="eRF3_C_III"/>
    <property type="match status" value="1"/>
</dbReference>
<feature type="domain" description="Tr-type G" evidence="7">
    <location>
        <begin position="98"/>
        <end position="327"/>
    </location>
</feature>
<dbReference type="PROSITE" id="PS51722">
    <property type="entry name" value="G_TR_2"/>
    <property type="match status" value="1"/>
</dbReference>
<dbReference type="PANTHER" id="PTHR23115">
    <property type="entry name" value="TRANSLATION FACTOR"/>
    <property type="match status" value="1"/>
</dbReference>
<dbReference type="GO" id="GO:0003924">
    <property type="term" value="F:GTPase activity"/>
    <property type="evidence" value="ECO:0007669"/>
    <property type="project" value="InterPro"/>
</dbReference>
<accession>A0A7I8LKX0</accession>
<dbReference type="Pfam" id="PF00009">
    <property type="entry name" value="GTP_EFTU"/>
    <property type="match status" value="1"/>
</dbReference>
<dbReference type="InterPro" id="IPR000795">
    <property type="entry name" value="T_Tr_GTP-bd_dom"/>
</dbReference>
<evidence type="ECO:0000256" key="2">
    <source>
        <dbReference type="ARBA" id="ARBA00007249"/>
    </source>
</evidence>
<evidence type="ECO:0000256" key="3">
    <source>
        <dbReference type="ARBA" id="ARBA00022481"/>
    </source>
</evidence>
<dbReference type="EMBL" id="LR746280">
    <property type="protein sequence ID" value="CAA7409898.1"/>
    <property type="molecule type" value="Genomic_DNA"/>
</dbReference>